<comment type="caution">
    <text evidence="1">The sequence shown here is derived from an EMBL/GenBank/DDBJ whole genome shotgun (WGS) entry which is preliminary data.</text>
</comment>
<dbReference type="PANTHER" id="PTHR33070">
    <property type="entry name" value="OS06G0725500 PROTEIN"/>
    <property type="match status" value="1"/>
</dbReference>
<keyword evidence="2" id="KW-1185">Reference proteome</keyword>
<name>A0AAV0J7K9_9ROSI</name>
<sequence length="286" mass="32107">MASCHVRSVSLPSQASHPPAFSIIQQQLHDLKTAPQSAGSLRHNIINLKALSQCIDDLLQTQLSEQRSSPEPATRLAVESLLDASIKLLDMCSSVRDIMSRMKQSMRDLESSLRRIRSDYSSQVDGYLVCRKGLGRLACKNIKIMEKSRWNYMSSEEEEKSSNMVGDLVSLLRGVEEICVAEFKAILWFVSAPRKPHYSVVSKLMHSKREVVEKGEIRTATVVEKKIDAEMFAIKSSKFVNAEQIGRLLRGLEGFGSSLEEAENGLEGLFRRLLRSRVLLLNILSN</sequence>
<gene>
    <name evidence="1" type="ORF">LITE_LOCUS12979</name>
</gene>
<proteinExistence type="predicted"/>
<dbReference type="Pfam" id="PF03087">
    <property type="entry name" value="BPS1"/>
    <property type="match status" value="1"/>
</dbReference>
<dbReference type="GO" id="GO:0048367">
    <property type="term" value="P:shoot system development"/>
    <property type="evidence" value="ECO:0007669"/>
    <property type="project" value="InterPro"/>
</dbReference>
<protein>
    <submittedName>
        <fullName evidence="1">Uncharacterized protein</fullName>
    </submittedName>
</protein>
<dbReference type="GO" id="GO:0048364">
    <property type="term" value="P:root development"/>
    <property type="evidence" value="ECO:0007669"/>
    <property type="project" value="InterPro"/>
</dbReference>
<dbReference type="Proteomes" id="UP001154282">
    <property type="component" value="Unassembled WGS sequence"/>
</dbReference>
<reference evidence="1" key="1">
    <citation type="submission" date="2022-08" db="EMBL/GenBank/DDBJ databases">
        <authorList>
            <person name="Gutierrez-Valencia J."/>
        </authorList>
    </citation>
    <scope>NUCLEOTIDE SEQUENCE</scope>
</reference>
<evidence type="ECO:0000313" key="2">
    <source>
        <dbReference type="Proteomes" id="UP001154282"/>
    </source>
</evidence>
<organism evidence="1 2">
    <name type="scientific">Linum tenue</name>
    <dbReference type="NCBI Taxonomy" id="586396"/>
    <lineage>
        <taxon>Eukaryota</taxon>
        <taxon>Viridiplantae</taxon>
        <taxon>Streptophyta</taxon>
        <taxon>Embryophyta</taxon>
        <taxon>Tracheophyta</taxon>
        <taxon>Spermatophyta</taxon>
        <taxon>Magnoliopsida</taxon>
        <taxon>eudicotyledons</taxon>
        <taxon>Gunneridae</taxon>
        <taxon>Pentapetalae</taxon>
        <taxon>rosids</taxon>
        <taxon>fabids</taxon>
        <taxon>Malpighiales</taxon>
        <taxon>Linaceae</taxon>
        <taxon>Linum</taxon>
    </lineage>
</organism>
<evidence type="ECO:0000313" key="1">
    <source>
        <dbReference type="EMBL" id="CAI0405781.1"/>
    </source>
</evidence>
<dbReference type="PANTHER" id="PTHR33070:SF115">
    <property type="entry name" value="T23E18.15"/>
    <property type="match status" value="1"/>
</dbReference>
<dbReference type="EMBL" id="CAMGYJ010000004">
    <property type="protein sequence ID" value="CAI0405781.1"/>
    <property type="molecule type" value="Genomic_DNA"/>
</dbReference>
<accession>A0AAV0J7K9</accession>
<dbReference type="AlphaFoldDB" id="A0AAV0J7K9"/>
<dbReference type="InterPro" id="IPR004320">
    <property type="entry name" value="BPS1_pln"/>
</dbReference>